<sequence>MTIHLIDLSPPTPGFARRRRQSLSQTAHLTLSYTIHVFAVVFRQFLGSGSPELEMRAYVQLLRSFSMNKLLDHQWAQNRFVPWNSFGQGFHNWMM</sequence>
<comment type="caution">
    <text evidence="1">The sequence shown here is derived from an EMBL/GenBank/DDBJ whole genome shotgun (WGS) entry which is preliminary data.</text>
</comment>
<gene>
    <name evidence="1" type="ORF">BDM02DRAFT_2235308</name>
</gene>
<protein>
    <submittedName>
        <fullName evidence="1">Uncharacterized protein</fullName>
    </submittedName>
</protein>
<evidence type="ECO:0000313" key="2">
    <source>
        <dbReference type="Proteomes" id="UP000886501"/>
    </source>
</evidence>
<name>A0ACB6ZGV4_THEGA</name>
<proteinExistence type="predicted"/>
<evidence type="ECO:0000313" key="1">
    <source>
        <dbReference type="EMBL" id="KAF9648613.1"/>
    </source>
</evidence>
<organism evidence="1 2">
    <name type="scientific">Thelephora ganbajun</name>
    <name type="common">Ganba fungus</name>
    <dbReference type="NCBI Taxonomy" id="370292"/>
    <lineage>
        <taxon>Eukaryota</taxon>
        <taxon>Fungi</taxon>
        <taxon>Dikarya</taxon>
        <taxon>Basidiomycota</taxon>
        <taxon>Agaricomycotina</taxon>
        <taxon>Agaricomycetes</taxon>
        <taxon>Thelephorales</taxon>
        <taxon>Thelephoraceae</taxon>
        <taxon>Thelephora</taxon>
    </lineage>
</organism>
<reference evidence="1" key="1">
    <citation type="submission" date="2019-10" db="EMBL/GenBank/DDBJ databases">
        <authorList>
            <consortium name="DOE Joint Genome Institute"/>
            <person name="Kuo A."/>
            <person name="Miyauchi S."/>
            <person name="Kiss E."/>
            <person name="Drula E."/>
            <person name="Kohler A."/>
            <person name="Sanchez-Garcia M."/>
            <person name="Andreopoulos B."/>
            <person name="Barry K.W."/>
            <person name="Bonito G."/>
            <person name="Buee M."/>
            <person name="Carver A."/>
            <person name="Chen C."/>
            <person name="Cichocki N."/>
            <person name="Clum A."/>
            <person name="Culley D."/>
            <person name="Crous P.W."/>
            <person name="Fauchery L."/>
            <person name="Girlanda M."/>
            <person name="Hayes R."/>
            <person name="Keri Z."/>
            <person name="Labutti K."/>
            <person name="Lipzen A."/>
            <person name="Lombard V."/>
            <person name="Magnuson J."/>
            <person name="Maillard F."/>
            <person name="Morin E."/>
            <person name="Murat C."/>
            <person name="Nolan M."/>
            <person name="Ohm R."/>
            <person name="Pangilinan J."/>
            <person name="Pereira M."/>
            <person name="Perotto S."/>
            <person name="Peter M."/>
            <person name="Riley R."/>
            <person name="Sitrit Y."/>
            <person name="Stielow B."/>
            <person name="Szollosi G."/>
            <person name="Zifcakova L."/>
            <person name="Stursova M."/>
            <person name="Spatafora J.W."/>
            <person name="Tedersoo L."/>
            <person name="Vaario L.-M."/>
            <person name="Yamada A."/>
            <person name="Yan M."/>
            <person name="Wang P."/>
            <person name="Xu J."/>
            <person name="Bruns T."/>
            <person name="Baldrian P."/>
            <person name="Vilgalys R."/>
            <person name="Henrissat B."/>
            <person name="Grigoriev I.V."/>
            <person name="Hibbett D."/>
            <person name="Nagy L.G."/>
            <person name="Martin F.M."/>
        </authorList>
    </citation>
    <scope>NUCLEOTIDE SEQUENCE</scope>
    <source>
        <strain evidence="1">P2</strain>
    </source>
</reference>
<dbReference type="EMBL" id="MU118011">
    <property type="protein sequence ID" value="KAF9648613.1"/>
    <property type="molecule type" value="Genomic_DNA"/>
</dbReference>
<accession>A0ACB6ZGV4</accession>
<reference evidence="1" key="2">
    <citation type="journal article" date="2020" name="Nat. Commun.">
        <title>Large-scale genome sequencing of mycorrhizal fungi provides insights into the early evolution of symbiotic traits.</title>
        <authorList>
            <person name="Miyauchi S."/>
            <person name="Kiss E."/>
            <person name="Kuo A."/>
            <person name="Drula E."/>
            <person name="Kohler A."/>
            <person name="Sanchez-Garcia M."/>
            <person name="Morin E."/>
            <person name="Andreopoulos B."/>
            <person name="Barry K.W."/>
            <person name="Bonito G."/>
            <person name="Buee M."/>
            <person name="Carver A."/>
            <person name="Chen C."/>
            <person name="Cichocki N."/>
            <person name="Clum A."/>
            <person name="Culley D."/>
            <person name="Crous P.W."/>
            <person name="Fauchery L."/>
            <person name="Girlanda M."/>
            <person name="Hayes R.D."/>
            <person name="Keri Z."/>
            <person name="LaButti K."/>
            <person name="Lipzen A."/>
            <person name="Lombard V."/>
            <person name="Magnuson J."/>
            <person name="Maillard F."/>
            <person name="Murat C."/>
            <person name="Nolan M."/>
            <person name="Ohm R.A."/>
            <person name="Pangilinan J."/>
            <person name="Pereira M.F."/>
            <person name="Perotto S."/>
            <person name="Peter M."/>
            <person name="Pfister S."/>
            <person name="Riley R."/>
            <person name="Sitrit Y."/>
            <person name="Stielow J.B."/>
            <person name="Szollosi G."/>
            <person name="Zifcakova L."/>
            <person name="Stursova M."/>
            <person name="Spatafora J.W."/>
            <person name="Tedersoo L."/>
            <person name="Vaario L.M."/>
            <person name="Yamada A."/>
            <person name="Yan M."/>
            <person name="Wang P."/>
            <person name="Xu J."/>
            <person name="Bruns T."/>
            <person name="Baldrian P."/>
            <person name="Vilgalys R."/>
            <person name="Dunand C."/>
            <person name="Henrissat B."/>
            <person name="Grigoriev I.V."/>
            <person name="Hibbett D."/>
            <person name="Nagy L.G."/>
            <person name="Martin F.M."/>
        </authorList>
    </citation>
    <scope>NUCLEOTIDE SEQUENCE</scope>
    <source>
        <strain evidence="1">P2</strain>
    </source>
</reference>
<keyword evidence="2" id="KW-1185">Reference proteome</keyword>
<dbReference type="Proteomes" id="UP000886501">
    <property type="component" value="Unassembled WGS sequence"/>
</dbReference>